<dbReference type="EMBL" id="AJYW02000209">
    <property type="protein sequence ID" value="OEE74002.1"/>
    <property type="molecule type" value="Genomic_DNA"/>
</dbReference>
<dbReference type="InterPro" id="IPR005646">
    <property type="entry name" value="FapA"/>
</dbReference>
<dbReference type="PANTHER" id="PTHR38032:SF1">
    <property type="entry name" value="RNA-BINDING PROTEIN KHPB N-TERMINAL DOMAIN-CONTAINING PROTEIN"/>
    <property type="match status" value="1"/>
</dbReference>
<proteinExistence type="predicted"/>
<gene>
    <name evidence="2" type="ORF">A130_06500</name>
</gene>
<dbReference type="Pfam" id="PF20250">
    <property type="entry name" value="FapA_N"/>
    <property type="match status" value="1"/>
</dbReference>
<accession>A0A1E5CVK8</accession>
<evidence type="ECO:0000313" key="2">
    <source>
        <dbReference type="EMBL" id="OEE74002.1"/>
    </source>
</evidence>
<dbReference type="PANTHER" id="PTHR38032">
    <property type="entry name" value="POLYMERASE-RELATED"/>
    <property type="match status" value="1"/>
</dbReference>
<dbReference type="Proteomes" id="UP000094165">
    <property type="component" value="Unassembled WGS sequence"/>
</dbReference>
<evidence type="ECO:0000313" key="3">
    <source>
        <dbReference type="Proteomes" id="UP000094165"/>
    </source>
</evidence>
<dbReference type="InterPro" id="IPR046865">
    <property type="entry name" value="FapA_b_solenoid"/>
</dbReference>
<name>A0A1E5CVK8_9VIBR</name>
<reference evidence="2 3" key="1">
    <citation type="journal article" date="2012" name="Science">
        <title>Ecological populations of bacteria act as socially cohesive units of antibiotic production and resistance.</title>
        <authorList>
            <person name="Cordero O.X."/>
            <person name="Wildschutte H."/>
            <person name="Kirkup B."/>
            <person name="Proehl S."/>
            <person name="Ngo L."/>
            <person name="Hussain F."/>
            <person name="Le Roux F."/>
            <person name="Mincer T."/>
            <person name="Polz M.F."/>
        </authorList>
    </citation>
    <scope>NUCLEOTIDE SEQUENCE [LARGE SCALE GENOMIC DNA]</scope>
    <source>
        <strain evidence="2 3">FF-238</strain>
    </source>
</reference>
<comment type="caution">
    <text evidence="2">The sequence shown here is derived from an EMBL/GenBank/DDBJ whole genome shotgun (WGS) entry which is preliminary data.</text>
</comment>
<protein>
    <submittedName>
        <fullName evidence="2">Polymerase</fullName>
    </submittedName>
</protein>
<dbReference type="InterPro" id="IPR046866">
    <property type="entry name" value="FapA_N"/>
</dbReference>
<dbReference type="SUPFAM" id="SSF63848">
    <property type="entry name" value="Cell-division inhibitor MinC, C-terminal domain"/>
    <property type="match status" value="1"/>
</dbReference>
<keyword evidence="3" id="KW-1185">Reference proteome</keyword>
<dbReference type="Pfam" id="PF03961">
    <property type="entry name" value="FapA"/>
    <property type="match status" value="1"/>
</dbReference>
<evidence type="ECO:0000259" key="1">
    <source>
        <dbReference type="Pfam" id="PF20250"/>
    </source>
</evidence>
<dbReference type="GO" id="GO:0000902">
    <property type="term" value="P:cell morphogenesis"/>
    <property type="evidence" value="ECO:0007669"/>
    <property type="project" value="InterPro"/>
</dbReference>
<sequence>MWNKVVSMSEDDKQVIAKLPSTVVVESNFDQTGLDEALDALDAQDLCLLESEVTRFINCAKDGKGDAYEGFAIAESRNATAVVEVTDNDMLATMVITGAYRGRGLRGNEIVHALATAHVTKGINKLALKKVMAVSASLAGGEVFNQPVAQGKMPIQGTDSQFIPLVDDVTKQVLKPQGDKTSTGKLDMRNLGETITVAENEQVMKRIPSTKGEAGFTVQGKIIPPQPGNDVALQPGKGTHISPENPNLLLASFAGMPLIKPKTIDVDNAMCVKNVSVATGHIKFKGSVVIAGDVEPGMIVKATGSITIGGFIESADVRAQGDIQVGKGIIGHTVSDGEEKSCHVRSSGSITANYAQFSNLQAGQDIRLSVHSMNNEIRCGHDLIVEDANQKQGTLNGGCAKVGRKIQCVHLGVEGDNATKVIPFARYDMYKEKIAKYKEQYKIAQAATMDVIRKEMEFKKKPKAERSDEEAHIIEQMKAQNSVTLEKVKKHLEGLELEFDGLLETATVDVIDKVYTRVSVHYGDEFITTKRVHGPSVFSFNHYEISCESKLTEGSDAESDGDVSM</sequence>
<dbReference type="InterPro" id="IPR036145">
    <property type="entry name" value="MinC_C_sf"/>
</dbReference>
<feature type="domain" description="Flagellar Assembly Protein A N-terminal region" evidence="1">
    <location>
        <begin position="83"/>
        <end position="260"/>
    </location>
</feature>
<dbReference type="AlphaFoldDB" id="A0A1E5CVK8"/>
<organism evidence="2 3">
    <name type="scientific">Vibrio genomosp. F6 str. FF-238</name>
    <dbReference type="NCBI Taxonomy" id="1191298"/>
    <lineage>
        <taxon>Bacteria</taxon>
        <taxon>Pseudomonadati</taxon>
        <taxon>Pseudomonadota</taxon>
        <taxon>Gammaproteobacteria</taxon>
        <taxon>Vibrionales</taxon>
        <taxon>Vibrionaceae</taxon>
        <taxon>Vibrio</taxon>
    </lineage>
</organism>
<dbReference type="RefSeq" id="WP_017053864.1">
    <property type="nucleotide sequence ID" value="NZ_AJYW02000209.1"/>
</dbReference>